<evidence type="ECO:0000313" key="2">
    <source>
        <dbReference type="Proteomes" id="UP000247781"/>
    </source>
</evidence>
<sequence length="67" mass="7347">MSTWLAVLVAAAAFTLTYVFCVRPMMRGRGNGEDVAVAAVDPEIAELREELRALRAQDSSRRQPPEG</sequence>
<reference evidence="2" key="1">
    <citation type="submission" date="2018-05" db="EMBL/GenBank/DDBJ databases">
        <authorList>
            <person name="Deangelis K."/>
            <person name="Huntemann M."/>
            <person name="Clum A."/>
            <person name="Pillay M."/>
            <person name="Palaniappan K."/>
            <person name="Varghese N."/>
            <person name="Mikhailova N."/>
            <person name="Stamatis D."/>
            <person name="Reddy T."/>
            <person name="Daum C."/>
            <person name="Shapiro N."/>
            <person name="Ivanova N."/>
            <person name="Kyrpides N."/>
            <person name="Woyke T."/>
        </authorList>
    </citation>
    <scope>NUCLEOTIDE SEQUENCE [LARGE SCALE GENOMIC DNA]</scope>
    <source>
        <strain evidence="2">GAS496</strain>
    </source>
</reference>
<keyword evidence="2" id="KW-1185">Reference proteome</keyword>
<dbReference type="Proteomes" id="UP000247781">
    <property type="component" value="Unassembled WGS sequence"/>
</dbReference>
<accession>A0A318HD00</accession>
<proteinExistence type="predicted"/>
<dbReference type="AlphaFoldDB" id="A0A318HD00"/>
<protein>
    <submittedName>
        <fullName evidence="1">Uncharacterized protein</fullName>
    </submittedName>
</protein>
<name>A0A318HD00_9MYCO</name>
<comment type="caution">
    <text evidence="1">The sequence shown here is derived from an EMBL/GenBank/DDBJ whole genome shotgun (WGS) entry which is preliminary data.</text>
</comment>
<evidence type="ECO:0000313" key="1">
    <source>
        <dbReference type="EMBL" id="PXX06254.1"/>
    </source>
</evidence>
<dbReference type="RefSeq" id="WP_110317881.1">
    <property type="nucleotide sequence ID" value="NZ_QJJU01000014.1"/>
</dbReference>
<dbReference type="OrthoDB" id="4955252at2"/>
<reference evidence="1 2" key="2">
    <citation type="submission" date="2018-06" db="EMBL/GenBank/DDBJ databases">
        <title>Sequencing of bacterial isolates from soil warming experiment in Harvard Forest, Massachusetts, USA.</title>
        <authorList>
            <person name="Deangelis K.PhD."/>
        </authorList>
    </citation>
    <scope>NUCLEOTIDE SEQUENCE [LARGE SCALE GENOMIC DNA]</scope>
    <source>
        <strain evidence="1 2">GAS496</strain>
    </source>
</reference>
<gene>
    <name evidence="1" type="ORF">C8E89_11427</name>
</gene>
<dbReference type="EMBL" id="QJJU01000014">
    <property type="protein sequence ID" value="PXX06254.1"/>
    <property type="molecule type" value="Genomic_DNA"/>
</dbReference>
<organism evidence="1 2">
    <name type="scientific">Mycolicibacterium moriokaense</name>
    <dbReference type="NCBI Taxonomy" id="39691"/>
    <lineage>
        <taxon>Bacteria</taxon>
        <taxon>Bacillati</taxon>
        <taxon>Actinomycetota</taxon>
        <taxon>Actinomycetes</taxon>
        <taxon>Mycobacteriales</taxon>
        <taxon>Mycobacteriaceae</taxon>
        <taxon>Mycolicibacterium</taxon>
    </lineage>
</organism>